<evidence type="ECO:0000256" key="6">
    <source>
        <dbReference type="SAM" id="MobiDB-lite"/>
    </source>
</evidence>
<dbReference type="Gene3D" id="3.90.182.10">
    <property type="entry name" value="Toxin - Anthrax Protective Antigen,domain 1"/>
    <property type="match status" value="1"/>
</dbReference>
<reference evidence="8" key="1">
    <citation type="submission" date="2023-10" db="EMBL/GenBank/DDBJ databases">
        <title>Complete genome sequence of Streptomyces sp. JL1001.</title>
        <authorList>
            <person name="Jiang L."/>
        </authorList>
    </citation>
    <scope>NUCLEOTIDE SEQUENCE</scope>
    <source>
        <strain evidence="8">JL1001</strain>
    </source>
</reference>
<dbReference type="Gene3D" id="3.20.20.80">
    <property type="entry name" value="Glycosidases"/>
    <property type="match status" value="1"/>
</dbReference>
<dbReference type="Pfam" id="PF02836">
    <property type="entry name" value="Glyco_hydro_2_C"/>
    <property type="match status" value="1"/>
</dbReference>
<dbReference type="EMBL" id="CP136798">
    <property type="protein sequence ID" value="XCN12485.1"/>
    <property type="molecule type" value="Genomic_DNA"/>
</dbReference>
<dbReference type="PROSITE" id="PS51820">
    <property type="entry name" value="PA14"/>
    <property type="match status" value="1"/>
</dbReference>
<keyword evidence="3" id="KW-0378">Hydrolase</keyword>
<dbReference type="PANTHER" id="PTHR42732">
    <property type="entry name" value="BETA-GALACTOSIDASE"/>
    <property type="match status" value="1"/>
</dbReference>
<protein>
    <submittedName>
        <fullName evidence="8">LamG-like jellyroll fold domain-containing protein</fullName>
    </submittedName>
</protein>
<dbReference type="SUPFAM" id="SSF49899">
    <property type="entry name" value="Concanavalin A-like lectins/glucanases"/>
    <property type="match status" value="1"/>
</dbReference>
<dbReference type="InterPro" id="IPR054593">
    <property type="entry name" value="Beta-mannosidase-like_N2"/>
</dbReference>
<dbReference type="Gene3D" id="2.60.120.200">
    <property type="match status" value="1"/>
</dbReference>
<dbReference type="InterPro" id="IPR008979">
    <property type="entry name" value="Galactose-bd-like_sf"/>
</dbReference>
<dbReference type="GO" id="GO:0005975">
    <property type="term" value="P:carbohydrate metabolic process"/>
    <property type="evidence" value="ECO:0007669"/>
    <property type="project" value="InterPro"/>
</dbReference>
<dbReference type="InterPro" id="IPR013783">
    <property type="entry name" value="Ig-like_fold"/>
</dbReference>
<dbReference type="GO" id="GO:0004553">
    <property type="term" value="F:hydrolase activity, hydrolyzing O-glycosyl compounds"/>
    <property type="evidence" value="ECO:0007669"/>
    <property type="project" value="InterPro"/>
</dbReference>
<gene>
    <name evidence="8" type="ORF">R1Y80_02005</name>
</gene>
<dbReference type="InterPro" id="IPR006558">
    <property type="entry name" value="LamG-like"/>
</dbReference>
<dbReference type="SUPFAM" id="SSF56988">
    <property type="entry name" value="Anthrax protective antigen"/>
    <property type="match status" value="1"/>
</dbReference>
<dbReference type="InterPro" id="IPR051913">
    <property type="entry name" value="GH2_Domain-Containing"/>
</dbReference>
<dbReference type="InterPro" id="IPR011658">
    <property type="entry name" value="PA14_dom"/>
</dbReference>
<proteinExistence type="inferred from homology"/>
<keyword evidence="5" id="KW-0326">Glycosidase</keyword>
<dbReference type="Pfam" id="PF13385">
    <property type="entry name" value="Laminin_G_3"/>
    <property type="match status" value="1"/>
</dbReference>
<dbReference type="SMART" id="SM00560">
    <property type="entry name" value="LamGL"/>
    <property type="match status" value="1"/>
</dbReference>
<dbReference type="InterPro" id="IPR036156">
    <property type="entry name" value="Beta-gal/glucu_dom_sf"/>
</dbReference>
<evidence type="ECO:0000256" key="5">
    <source>
        <dbReference type="ARBA" id="ARBA00023295"/>
    </source>
</evidence>
<name>A0AAU8K9S1_9ACTN</name>
<dbReference type="InterPro" id="IPR037524">
    <property type="entry name" value="PA14/GLEYA"/>
</dbReference>
<keyword evidence="2" id="KW-0732">Signal</keyword>
<evidence type="ECO:0000256" key="2">
    <source>
        <dbReference type="ARBA" id="ARBA00022729"/>
    </source>
</evidence>
<dbReference type="Gene3D" id="2.60.120.260">
    <property type="entry name" value="Galactose-binding domain-like"/>
    <property type="match status" value="1"/>
</dbReference>
<dbReference type="SUPFAM" id="SSF49785">
    <property type="entry name" value="Galactose-binding domain-like"/>
    <property type="match status" value="1"/>
</dbReference>
<feature type="region of interest" description="Disordered" evidence="6">
    <location>
        <begin position="332"/>
        <end position="352"/>
    </location>
</feature>
<keyword evidence="4" id="KW-1015">Disulfide bond</keyword>
<dbReference type="Gene3D" id="2.60.40.10">
    <property type="entry name" value="Immunoglobulins"/>
    <property type="match status" value="1"/>
</dbReference>
<dbReference type="PANTHER" id="PTHR42732:SF2">
    <property type="entry name" value="BETA-MANNOSIDASE"/>
    <property type="match status" value="1"/>
</dbReference>
<dbReference type="InterPro" id="IPR017853">
    <property type="entry name" value="GH"/>
</dbReference>
<feature type="compositionally biased region" description="Polar residues" evidence="6">
    <location>
        <begin position="929"/>
        <end position="938"/>
    </location>
</feature>
<dbReference type="SUPFAM" id="SSF49303">
    <property type="entry name" value="beta-Galactosidase/glucuronidase domain"/>
    <property type="match status" value="1"/>
</dbReference>
<feature type="region of interest" description="Disordered" evidence="6">
    <location>
        <begin position="917"/>
        <end position="944"/>
    </location>
</feature>
<dbReference type="SMART" id="SM00758">
    <property type="entry name" value="PA14"/>
    <property type="match status" value="1"/>
</dbReference>
<dbReference type="InterPro" id="IPR006103">
    <property type="entry name" value="Glyco_hydro_2_cat"/>
</dbReference>
<comment type="similarity">
    <text evidence="1">Belongs to the glycosyl hydrolase 2 family.</text>
</comment>
<organism evidence="8">
    <name type="scientific">Streptomyces sp. JL1001</name>
    <dbReference type="NCBI Taxonomy" id="3078227"/>
    <lineage>
        <taxon>Bacteria</taxon>
        <taxon>Bacillati</taxon>
        <taxon>Actinomycetota</taxon>
        <taxon>Actinomycetes</taxon>
        <taxon>Kitasatosporales</taxon>
        <taxon>Streptomycetaceae</taxon>
        <taxon>Streptomyces</taxon>
    </lineage>
</organism>
<accession>A0AAU8K9S1</accession>
<dbReference type="InterPro" id="IPR006102">
    <property type="entry name" value="Ig-like_GH2"/>
</dbReference>
<dbReference type="SUPFAM" id="SSF51445">
    <property type="entry name" value="(Trans)glycosidases"/>
    <property type="match status" value="1"/>
</dbReference>
<evidence type="ECO:0000256" key="3">
    <source>
        <dbReference type="ARBA" id="ARBA00022801"/>
    </source>
</evidence>
<dbReference type="Pfam" id="PF22666">
    <property type="entry name" value="Glyco_hydro_2_N2"/>
    <property type="match status" value="1"/>
</dbReference>
<evidence type="ECO:0000256" key="4">
    <source>
        <dbReference type="ARBA" id="ARBA00023157"/>
    </source>
</evidence>
<sequence>MFDYVQCLAGWRHPRLFDEDDALRRQHPRPRALFRALTCAAALLMPVGATLVPTAAAAPAVPAEATAKAFTAEDPVTDVHGLKGEYFSMSAPGARDFAELGAITLDPDINFPGLTGTFESATGKTEHTTARWTGQIEAPETGEYTFSAIGDNGFRLFLDGNVVIDHWEPDWDKEQRSEPISLKAGEKHDFKLEMFQDTGGASMFLRWEADGLKKQIVPESAFTPPADFEVYPVALSVARNGERLQATFRDRVADWRKVKEHLKIEVDTSPMPVKSVNRASNNPNALVIDLAAPVQKDQRVKVAYDGKGGLKSGSEAVPEIGRTAKNLSTHRLTTPWGDKLDKNHPLPEYPRPQQVRDQWKNLNGPWEFAGATEGERPVFGKKLDEKIIVPFPVESQLSGLERDEDHMFYRKLVTVPKNWSIAKGGKGTSGKGASAKGKRLKLNFDAVDYRSTVWVNGTKVAEHTGGYTGFTADITDALKGNGPQEIVVAVTDKTGPNQPKGKQSTNPGGIVYTPTSGIWQTVWMEPVAPSAIDSLTTTPDIDTGRLAVTVNSAQASADARIAAVARDRKGKVVGTVSGPANRRLSLQLKNQHLWSPDDPYLYDLDVSLTDGRSEDRVESYFGMRQLKVDKVGGYQKLVLNGKPFFSLAMLDQGFWPDGLYTQPSDAALTFDLKAQKDLGFNAVRKHIKVESPRWYYHADRLGLLVWQDFVNADIDNDAGKNAFLTQGKEFMKQFHNHPSISGWIVFNEGWGEWDRTETGKIAEDVKALDPSRVVNAHSGVNCCASKGDSGKGEIIDHHDYVNNDPAFPDEHRAAMDGEHGGFTLRTPGHMWPGAPANIYSGVADKAALTAKYVDNTRTYYLAAAGAELSGSVYTQVSDLENELNGLWTYDRREIKVDPKKVREINRQVIAAGANAGERDELKGGGSWSLDENTGTTARDSGPNKAHLTLEGGSSWAPGVTGSALKFDGEGQYAQSTGPVVDTTKDYTVSAWASLDAVPGNYATVVSQDGRRTENPFYLQYGQGAFAFSTPGGKRARLETVPETGKWYHLVGVREGDAITLYVDGKAAATTEAGPADVSTGPLSVGRARYDGAEVDFWNGSVDQVEAYDKALTAEEVSALHGRQKP</sequence>
<dbReference type="AlphaFoldDB" id="A0AAU8K9S1"/>
<evidence type="ECO:0000256" key="1">
    <source>
        <dbReference type="ARBA" id="ARBA00007401"/>
    </source>
</evidence>
<dbReference type="InterPro" id="IPR013320">
    <property type="entry name" value="ConA-like_dom_sf"/>
</dbReference>
<dbReference type="Pfam" id="PF07691">
    <property type="entry name" value="PA14"/>
    <property type="match status" value="1"/>
</dbReference>
<evidence type="ECO:0000313" key="8">
    <source>
        <dbReference type="EMBL" id="XCN12485.1"/>
    </source>
</evidence>
<dbReference type="Pfam" id="PF00703">
    <property type="entry name" value="Glyco_hydro_2"/>
    <property type="match status" value="1"/>
</dbReference>
<dbReference type="RefSeq" id="WP_354596236.1">
    <property type="nucleotide sequence ID" value="NZ_CP136798.1"/>
</dbReference>
<feature type="domain" description="PA14" evidence="7">
    <location>
        <begin position="77"/>
        <end position="221"/>
    </location>
</feature>
<evidence type="ECO:0000259" key="7">
    <source>
        <dbReference type="PROSITE" id="PS51820"/>
    </source>
</evidence>